<dbReference type="InterPro" id="IPR018769">
    <property type="entry name" value="VgrG2_DUF2345"/>
</dbReference>
<dbReference type="Pfam" id="PF13296">
    <property type="entry name" value="T6SS_Vgr"/>
    <property type="match status" value="1"/>
</dbReference>
<dbReference type="SUPFAM" id="SSF69255">
    <property type="entry name" value="gp5 N-terminal domain-like"/>
    <property type="match status" value="1"/>
</dbReference>
<dbReference type="Pfam" id="PF05954">
    <property type="entry name" value="Phage_GPD"/>
    <property type="match status" value="1"/>
</dbReference>
<comment type="caution">
    <text evidence="5">The sequence shown here is derived from an EMBL/GenBank/DDBJ whole genome shotgun (WGS) entry which is preliminary data.</text>
</comment>
<accession>A0ABV2CPW5</accession>
<name>A0ABV2CPW5_9RHOO</name>
<dbReference type="InterPro" id="IPR006531">
    <property type="entry name" value="Gp5/Vgr_OB"/>
</dbReference>
<dbReference type="InterPro" id="IPR017847">
    <property type="entry name" value="T6SS_RhsGE_Vgr_subset"/>
</dbReference>
<gene>
    <name evidence="5" type="primary">tssI</name>
    <name evidence="5" type="ORF">ABVT11_08935</name>
</gene>
<comment type="similarity">
    <text evidence="1">Belongs to the VgrG protein family.</text>
</comment>
<sequence length="925" mass="98202">METLFSGASLASGIGSLLPDRADFLKSLSQHARLVTLTSPLPDAALLVEQMKGREAVSEDFCFDIQCVSSSAHIELKSLIGEELTLRVLLADGRSTRSWHGVVMAASLLGSDGSLARYAIRIQSWTALMAMRRTSRIFQDKTVEDIAREVLAEYPTGRWKFELSEALQRVPLCIQYRETDREFLDRILSAEGLSYRFEHEQEAGPVEAGAHSRHGLVIFDAAAESPECRQTTIRFHGSSATESSDTIQSVQCEARVASTHYVRSSWDYRQLLAPGGSAATANAASGLPELEDYDALAAASFQDPAAAERFAELCARHAALSSAAFRIAGTVRQLEAGAAFTLTQHEAFSGEAARFKVLIVEHEASNNLDSGARDPGALLSQARLERGIYRNRAVCAAASVPLVPRPIAKPAAPGLQTALVVGPVEAGADLATASERNGRVRIQFHWQRGGRPNPGGLAHETERATGDNSNGIWVRVAEALAGPNWGSSFTPRVGSEVLVDFDAGDLDHPVIVGALYNGQDTPPWPAGEESAANHAGVVAGFHASTLDGSGWSQWQIDDASGQLRTRLASSAHASQLNLGYLIQHQPLGGQRGAWRGQGFELHTDGWQIQRAAKGMLLSATARQNGASTQLDTAEAAAQLKAAADTAQRLSDAAAQSEADALAQLAGVERFRDVIHPEAAPADGTGSPERELKSFSAPAMLAETPSSLVFATPASTTLFAGEQLAVVAQHDTQLSAQHTASLVSGEATSLYTHAGGIKAIAANAPLSIQAHDGPLEVLADQNVTITSSNDEIHVLANEKIVLQAGQSSITLEGANITFACPGKFEVKAAQKALMGGGCSAAELEILPAGSMGVAKLDPLGLPKFDQFFVLRWANSGKPVSNRRFKIRRQSGAIQTGSTDADGRSPVLDTATAEERLRVQVLRDDLA</sequence>
<evidence type="ECO:0000259" key="3">
    <source>
        <dbReference type="Pfam" id="PF10106"/>
    </source>
</evidence>
<dbReference type="InterPro" id="IPR006533">
    <property type="entry name" value="T6SS_Vgr_RhsGE"/>
</dbReference>
<dbReference type="EMBL" id="JBEWLZ010000004">
    <property type="protein sequence ID" value="MET1489951.1"/>
    <property type="molecule type" value="Genomic_DNA"/>
</dbReference>
<evidence type="ECO:0000259" key="2">
    <source>
        <dbReference type="Pfam" id="PF04717"/>
    </source>
</evidence>
<dbReference type="Gene3D" id="2.30.110.50">
    <property type="match status" value="1"/>
</dbReference>
<dbReference type="Gene3D" id="2.40.50.230">
    <property type="entry name" value="Gp5 N-terminal domain"/>
    <property type="match status" value="1"/>
</dbReference>
<dbReference type="NCBIfam" id="TIGR01646">
    <property type="entry name" value="vgr_GE"/>
    <property type="match status" value="1"/>
</dbReference>
<keyword evidence="6" id="KW-1185">Reference proteome</keyword>
<dbReference type="RefSeq" id="WP_345923304.1">
    <property type="nucleotide sequence ID" value="NZ_JBDIVF010000001.1"/>
</dbReference>
<dbReference type="NCBIfam" id="TIGR03361">
    <property type="entry name" value="VI_Rhs_Vgr"/>
    <property type="match status" value="1"/>
</dbReference>
<evidence type="ECO:0000256" key="1">
    <source>
        <dbReference type="ARBA" id="ARBA00005558"/>
    </source>
</evidence>
<evidence type="ECO:0000313" key="6">
    <source>
        <dbReference type="Proteomes" id="UP001548590"/>
    </source>
</evidence>
<dbReference type="Gene3D" id="3.55.50.10">
    <property type="entry name" value="Baseplate protein-like domains"/>
    <property type="match status" value="1"/>
</dbReference>
<protein>
    <submittedName>
        <fullName evidence="5">Type VI secretion system tip protein TssI/VgrG</fullName>
    </submittedName>
</protein>
<reference evidence="5 6" key="1">
    <citation type="submission" date="2024-07" db="EMBL/GenBank/DDBJ databases">
        <title>Uliginosibacterium paludis KCTC:42655.</title>
        <authorList>
            <person name="Kim M.K."/>
        </authorList>
    </citation>
    <scope>NUCLEOTIDE SEQUENCE [LARGE SCALE GENOMIC DNA]</scope>
    <source>
        <strain evidence="5 6">KCTC 42655</strain>
    </source>
</reference>
<feature type="domain" description="Putative type VI secretion system Rhs element associated Vgr" evidence="4">
    <location>
        <begin position="546"/>
        <end position="653"/>
    </location>
</feature>
<dbReference type="SUPFAM" id="SSF69279">
    <property type="entry name" value="Phage tail proteins"/>
    <property type="match status" value="2"/>
</dbReference>
<feature type="domain" description="Gp5/Type VI secretion system Vgr protein OB-fold" evidence="2">
    <location>
        <begin position="465"/>
        <end position="516"/>
    </location>
</feature>
<dbReference type="InterPro" id="IPR037026">
    <property type="entry name" value="Vgr_OB-fold_dom_sf"/>
</dbReference>
<organism evidence="5 6">
    <name type="scientific">Uliginosibacterium paludis</name>
    <dbReference type="NCBI Taxonomy" id="1615952"/>
    <lineage>
        <taxon>Bacteria</taxon>
        <taxon>Pseudomonadati</taxon>
        <taxon>Pseudomonadota</taxon>
        <taxon>Betaproteobacteria</taxon>
        <taxon>Rhodocyclales</taxon>
        <taxon>Zoogloeaceae</taxon>
        <taxon>Uliginosibacterium</taxon>
    </lineage>
</organism>
<dbReference type="Gene3D" id="4.10.220.110">
    <property type="match status" value="1"/>
</dbReference>
<feature type="domain" description="DUF2345" evidence="3">
    <location>
        <begin position="689"/>
        <end position="835"/>
    </location>
</feature>
<dbReference type="Pfam" id="PF04717">
    <property type="entry name" value="Phage_base_V"/>
    <property type="match status" value="1"/>
</dbReference>
<dbReference type="InterPro" id="IPR028244">
    <property type="entry name" value="T6SS_Rhs_Vgr_dom"/>
</dbReference>
<dbReference type="Proteomes" id="UP001548590">
    <property type="component" value="Unassembled WGS sequence"/>
</dbReference>
<evidence type="ECO:0000313" key="5">
    <source>
        <dbReference type="EMBL" id="MET1489951.1"/>
    </source>
</evidence>
<dbReference type="Pfam" id="PF10106">
    <property type="entry name" value="DUF2345"/>
    <property type="match status" value="1"/>
</dbReference>
<proteinExistence type="inferred from homology"/>
<evidence type="ECO:0000259" key="4">
    <source>
        <dbReference type="Pfam" id="PF13296"/>
    </source>
</evidence>